<dbReference type="OrthoDB" id="939978at2"/>
<proteinExistence type="predicted"/>
<dbReference type="Proteomes" id="UP000273500">
    <property type="component" value="Unassembled WGS sequence"/>
</dbReference>
<organism evidence="1 2">
    <name type="scientific">Hymenobacter rigui</name>
    <dbReference type="NCBI Taxonomy" id="334424"/>
    <lineage>
        <taxon>Bacteria</taxon>
        <taxon>Pseudomonadati</taxon>
        <taxon>Bacteroidota</taxon>
        <taxon>Cytophagia</taxon>
        <taxon>Cytophagales</taxon>
        <taxon>Hymenobacteraceae</taxon>
        <taxon>Hymenobacter</taxon>
    </lineage>
</organism>
<dbReference type="RefSeq" id="WP_125417719.1">
    <property type="nucleotide sequence ID" value="NZ_RWIT01000001.1"/>
</dbReference>
<keyword evidence="1" id="KW-0645">Protease</keyword>
<keyword evidence="2" id="KW-1185">Reference proteome</keyword>
<gene>
    <name evidence="1" type="ORF">EI291_02785</name>
</gene>
<dbReference type="EMBL" id="RWIT01000001">
    <property type="protein sequence ID" value="RSK51254.1"/>
    <property type="molecule type" value="Genomic_DNA"/>
</dbReference>
<name>A0A428KWX8_9BACT</name>
<keyword evidence="1" id="KW-0121">Carboxypeptidase</keyword>
<dbReference type="AlphaFoldDB" id="A0A428KWX8"/>
<keyword evidence="1" id="KW-0378">Hydrolase</keyword>
<dbReference type="PROSITE" id="PS51257">
    <property type="entry name" value="PROKAR_LIPOPROTEIN"/>
    <property type="match status" value="1"/>
</dbReference>
<reference evidence="1 2" key="1">
    <citation type="submission" date="2018-12" db="EMBL/GenBank/DDBJ databases">
        <authorList>
            <person name="Feng G."/>
            <person name="Zhu H."/>
        </authorList>
    </citation>
    <scope>NUCLEOTIDE SEQUENCE [LARGE SCALE GENOMIC DNA]</scope>
    <source>
        <strain evidence="1 2">KCTC 12533</strain>
    </source>
</reference>
<sequence length="272" mass="30890">MQKNYSSQLRYALAGLALAVSLASCEKSEEKPQTQTFEGQVQLYDQYGDPLTDNGGVTVALEDSAEIATKTTSDGRYTLQAAVFGQHRLSFTKNGYGLYISEPSTFGATSHTLSRRIQLGQIPTHRYTFQYASHDSKGYWVISGKLRPGYNGKPVNWPQNKPRYHRLFLDIALTHGGDPYQEWYYGFSKAVRDNQADGFSDTIQYASMRPKRLREVFWFDVNPYNAKADSCYSVFRCRDNIFSCEPIEPVVKQQFPGYGNGFDITPTLRWAK</sequence>
<evidence type="ECO:0000313" key="2">
    <source>
        <dbReference type="Proteomes" id="UP000273500"/>
    </source>
</evidence>
<evidence type="ECO:0000313" key="1">
    <source>
        <dbReference type="EMBL" id="RSK51254.1"/>
    </source>
</evidence>
<accession>A0A428KWX8</accession>
<protein>
    <submittedName>
        <fullName evidence="1">Carboxypeptidase regulatory-like domain-containing protein</fullName>
    </submittedName>
</protein>
<dbReference type="GO" id="GO:0004180">
    <property type="term" value="F:carboxypeptidase activity"/>
    <property type="evidence" value="ECO:0007669"/>
    <property type="project" value="UniProtKB-KW"/>
</dbReference>
<comment type="caution">
    <text evidence="1">The sequence shown here is derived from an EMBL/GenBank/DDBJ whole genome shotgun (WGS) entry which is preliminary data.</text>
</comment>